<dbReference type="Gene3D" id="3.90.1150.10">
    <property type="entry name" value="Aspartate Aminotransferase, domain 1"/>
    <property type="match status" value="1"/>
</dbReference>
<gene>
    <name evidence="2" type="ORF">NX801_16805</name>
</gene>
<name>A0ABT2CL55_9ACTN</name>
<organism evidence="2 3">
    <name type="scientific">Streptomyces pyxinae</name>
    <dbReference type="NCBI Taxonomy" id="2970734"/>
    <lineage>
        <taxon>Bacteria</taxon>
        <taxon>Bacillati</taxon>
        <taxon>Actinomycetota</taxon>
        <taxon>Actinomycetes</taxon>
        <taxon>Kitasatosporales</taxon>
        <taxon>Streptomycetaceae</taxon>
        <taxon>Streptomyces</taxon>
    </lineage>
</organism>
<feature type="domain" description="Aminotransferase class V" evidence="1">
    <location>
        <begin position="122"/>
        <end position="343"/>
    </location>
</feature>
<accession>A0ABT2CL55</accession>
<keyword evidence="3" id="KW-1185">Reference proteome</keyword>
<dbReference type="InterPro" id="IPR015422">
    <property type="entry name" value="PyrdxlP-dep_Trfase_small"/>
</dbReference>
<keyword evidence="2" id="KW-0032">Aminotransferase</keyword>
<comment type="caution">
    <text evidence="2">The sequence shown here is derived from an EMBL/GenBank/DDBJ whole genome shotgun (WGS) entry which is preliminary data.</text>
</comment>
<dbReference type="InterPro" id="IPR015421">
    <property type="entry name" value="PyrdxlP-dep_Trfase_major"/>
</dbReference>
<dbReference type="InterPro" id="IPR000192">
    <property type="entry name" value="Aminotrans_V_dom"/>
</dbReference>
<dbReference type="RefSeq" id="WP_258788547.1">
    <property type="nucleotide sequence ID" value="NZ_JANUGQ010000013.1"/>
</dbReference>
<dbReference type="EMBL" id="JANUGQ010000013">
    <property type="protein sequence ID" value="MCS0637294.1"/>
    <property type="molecule type" value="Genomic_DNA"/>
</dbReference>
<dbReference type="InterPro" id="IPR015424">
    <property type="entry name" value="PyrdxlP-dep_Trfase"/>
</dbReference>
<proteinExistence type="predicted"/>
<dbReference type="PANTHER" id="PTHR43586">
    <property type="entry name" value="CYSTEINE DESULFURASE"/>
    <property type="match status" value="1"/>
</dbReference>
<evidence type="ECO:0000313" key="3">
    <source>
        <dbReference type="Proteomes" id="UP001431313"/>
    </source>
</evidence>
<protein>
    <submittedName>
        <fullName evidence="2">Aminotransferase class V-fold PLP-dependent enzyme</fullName>
    </submittedName>
</protein>
<sequence>METRLGGAEFAPAQTYLNTSACGLLPRRAVAAITALTGELAAGRPGASGSYEVLEAVRASFGRIAGAHPDRVALGSSVAGHVGLVAAALPPGAEVLLPEGDFVSLSSPFTTRGDLKTRFVPLTELAGAVRPGTALVALSSVQSADGRIADLAAIRAAARAHGARTLVDLTQSMGWLPLETGAYDYTVTAGFKYLMCPRGASFLTVTEEAQESLPPHHPGWFAAGDPDAGLYDPIPGLARSARRYDDAPAYLSYYGAEQSLALLEEVGVAAAGAHATALAARFRAGLAALGRPPVPADGSVVVSVPGLAERHTELLRAGVITSARAGGLRASFHLYNSAADVDRALEVLAAGR</sequence>
<dbReference type="GO" id="GO:0008483">
    <property type="term" value="F:transaminase activity"/>
    <property type="evidence" value="ECO:0007669"/>
    <property type="project" value="UniProtKB-KW"/>
</dbReference>
<keyword evidence="2" id="KW-0808">Transferase</keyword>
<dbReference type="SUPFAM" id="SSF53383">
    <property type="entry name" value="PLP-dependent transferases"/>
    <property type="match status" value="1"/>
</dbReference>
<evidence type="ECO:0000259" key="1">
    <source>
        <dbReference type="Pfam" id="PF00266"/>
    </source>
</evidence>
<dbReference type="Pfam" id="PF00266">
    <property type="entry name" value="Aminotran_5"/>
    <property type="match status" value="1"/>
</dbReference>
<evidence type="ECO:0000313" key="2">
    <source>
        <dbReference type="EMBL" id="MCS0637294.1"/>
    </source>
</evidence>
<reference evidence="2" key="1">
    <citation type="submission" date="2022-08" db="EMBL/GenBank/DDBJ databases">
        <authorList>
            <person name="Somphong A."/>
            <person name="Phongsopitanun W."/>
        </authorList>
    </citation>
    <scope>NUCLEOTIDE SEQUENCE</scope>
    <source>
        <strain evidence="2">LP05-1</strain>
    </source>
</reference>
<dbReference type="PANTHER" id="PTHR43586:SF21">
    <property type="entry name" value="PYRIDOXAL PHOSPHATE (PLP)-DEPENDENT ASPARTATE AMINOTRANSFERASE SUPERFAMILY"/>
    <property type="match status" value="1"/>
</dbReference>
<dbReference type="Proteomes" id="UP001431313">
    <property type="component" value="Unassembled WGS sequence"/>
</dbReference>
<dbReference type="Gene3D" id="3.40.640.10">
    <property type="entry name" value="Type I PLP-dependent aspartate aminotransferase-like (Major domain)"/>
    <property type="match status" value="1"/>
</dbReference>